<keyword evidence="1" id="KW-0472">Membrane</keyword>
<organism evidence="2 3">
    <name type="scientific">Paenibacillus abyssi</name>
    <dbReference type="NCBI Taxonomy" id="1340531"/>
    <lineage>
        <taxon>Bacteria</taxon>
        <taxon>Bacillati</taxon>
        <taxon>Bacillota</taxon>
        <taxon>Bacilli</taxon>
        <taxon>Bacillales</taxon>
        <taxon>Paenibacillaceae</taxon>
        <taxon>Paenibacillus</taxon>
    </lineage>
</organism>
<reference evidence="2" key="1">
    <citation type="journal article" date="2014" name="Int. J. Syst. Evol. Microbiol.">
        <title>Complete genome sequence of Corynebacterium casei LMG S-19264T (=DSM 44701T), isolated from a smear-ripened cheese.</title>
        <authorList>
            <consortium name="US DOE Joint Genome Institute (JGI-PGF)"/>
            <person name="Walter F."/>
            <person name="Albersmeier A."/>
            <person name="Kalinowski J."/>
            <person name="Ruckert C."/>
        </authorList>
    </citation>
    <scope>NUCLEOTIDE SEQUENCE</scope>
    <source>
        <strain evidence="2">CGMCC 1.12987</strain>
    </source>
</reference>
<proteinExistence type="predicted"/>
<dbReference type="InterPro" id="IPR010690">
    <property type="entry name" value="YqfD"/>
</dbReference>
<sequence>MVNVSWLQTIKGVVTVRIRGDQQEMLVNEATGTGIRLWSIRRTSNGELECELSVGDFFRLRPFLKRTSCRMHVVARRGLPFWLNRLERRKFFAAGLFLFMAGMYLLSSLVWNIEVKGNMKLTEEQVLLAARQEGIYPFQWSFRLDDADVLSKNLVRKLPGAAWVGVQQHGTKIIIEVVENTVPEPLPLYSPRHLIASVDAVVTEVKAEAGRPVVSKNKKVKRGDILISGTIGAGENTQTVVAKGQVKGLVWHEYAISSPLAQKTKVYTGSSKTRWHLLIGDRTLQISGYGKPSFEKYESVKIQEQLSWRGWSLPLGRVKERLMEMREDTRTRSEEEAIALGLLQAKADIVSKEGADAKIVDQNILHQKTENGKVYMKVFFEVEQSIIEEMPLVQMQGE</sequence>
<evidence type="ECO:0000313" key="3">
    <source>
        <dbReference type="Proteomes" id="UP000644756"/>
    </source>
</evidence>
<dbReference type="Proteomes" id="UP000644756">
    <property type="component" value="Unassembled WGS sequence"/>
</dbReference>
<feature type="transmembrane region" description="Helical" evidence="1">
    <location>
        <begin position="91"/>
        <end position="111"/>
    </location>
</feature>
<comment type="caution">
    <text evidence="2">The sequence shown here is derived from an EMBL/GenBank/DDBJ whole genome shotgun (WGS) entry which is preliminary data.</text>
</comment>
<keyword evidence="1" id="KW-1133">Transmembrane helix</keyword>
<name>A0A917D5R9_9BACL</name>
<evidence type="ECO:0000313" key="2">
    <source>
        <dbReference type="EMBL" id="GGG10670.1"/>
    </source>
</evidence>
<reference evidence="2" key="2">
    <citation type="submission" date="2020-09" db="EMBL/GenBank/DDBJ databases">
        <authorList>
            <person name="Sun Q."/>
            <person name="Zhou Y."/>
        </authorList>
    </citation>
    <scope>NUCLEOTIDE SEQUENCE</scope>
    <source>
        <strain evidence="2">CGMCC 1.12987</strain>
    </source>
</reference>
<gene>
    <name evidence="2" type="ORF">GCM10010916_29420</name>
</gene>
<keyword evidence="1" id="KW-0812">Transmembrane</keyword>
<keyword evidence="3" id="KW-1185">Reference proteome</keyword>
<dbReference type="EMBL" id="BMGR01000009">
    <property type="protein sequence ID" value="GGG10670.1"/>
    <property type="molecule type" value="Genomic_DNA"/>
</dbReference>
<dbReference type="Pfam" id="PF06898">
    <property type="entry name" value="YqfD"/>
    <property type="match status" value="1"/>
</dbReference>
<dbReference type="PIRSF" id="PIRSF029895">
    <property type="entry name" value="SpoIV"/>
    <property type="match status" value="1"/>
</dbReference>
<protein>
    <submittedName>
        <fullName evidence="2">Sporulation protein YqfD</fullName>
    </submittedName>
</protein>
<dbReference type="RefSeq" id="WP_188531820.1">
    <property type="nucleotide sequence ID" value="NZ_JBHRVG010000001.1"/>
</dbReference>
<dbReference type="NCBIfam" id="TIGR02876">
    <property type="entry name" value="spore_yqfD"/>
    <property type="match status" value="1"/>
</dbReference>
<accession>A0A917D5R9</accession>
<evidence type="ECO:0000256" key="1">
    <source>
        <dbReference type="SAM" id="Phobius"/>
    </source>
</evidence>
<dbReference type="AlphaFoldDB" id="A0A917D5R9"/>